<protein>
    <submittedName>
        <fullName evidence="3">Uncharacterized protein</fullName>
    </submittedName>
</protein>
<sequence length="154" mass="16681">HHSQGDTATLLCLSTNALGTSSLQLHAPSTQRHSDFSIPSLLIGAAAGAGAIMCICLIMQLVLTKKRHSQGSRMKDTEGLILMAGATYGNICRSRPTKRAQQGQQETPRNPAPEEEEQREEGQEDMYVDLMSPLTEGGGKGVEESEYAEVRKLQ</sequence>
<feature type="compositionally biased region" description="Polar residues" evidence="1">
    <location>
        <begin position="99"/>
        <end position="108"/>
    </location>
</feature>
<keyword evidence="4" id="KW-1185">Reference proteome</keyword>
<proteinExistence type="predicted"/>
<keyword evidence="2" id="KW-0812">Transmembrane</keyword>
<feature type="compositionally biased region" description="Acidic residues" evidence="1">
    <location>
        <begin position="113"/>
        <end position="127"/>
    </location>
</feature>
<feature type="non-terminal residue" evidence="3">
    <location>
        <position position="1"/>
    </location>
</feature>
<evidence type="ECO:0000313" key="3">
    <source>
        <dbReference type="EMBL" id="KAJ8287570.1"/>
    </source>
</evidence>
<evidence type="ECO:0000313" key="4">
    <source>
        <dbReference type="Proteomes" id="UP001152803"/>
    </source>
</evidence>
<evidence type="ECO:0000256" key="2">
    <source>
        <dbReference type="SAM" id="Phobius"/>
    </source>
</evidence>
<dbReference type="AlphaFoldDB" id="A0A9Q1E0V4"/>
<accession>A0A9Q1E0V4</accession>
<gene>
    <name evidence="3" type="ORF">COCON_G00002290</name>
</gene>
<organism evidence="3 4">
    <name type="scientific">Conger conger</name>
    <name type="common">Conger eel</name>
    <name type="synonym">Muraena conger</name>
    <dbReference type="NCBI Taxonomy" id="82655"/>
    <lineage>
        <taxon>Eukaryota</taxon>
        <taxon>Metazoa</taxon>
        <taxon>Chordata</taxon>
        <taxon>Craniata</taxon>
        <taxon>Vertebrata</taxon>
        <taxon>Euteleostomi</taxon>
        <taxon>Actinopterygii</taxon>
        <taxon>Neopterygii</taxon>
        <taxon>Teleostei</taxon>
        <taxon>Anguilliformes</taxon>
        <taxon>Congridae</taxon>
        <taxon>Conger</taxon>
    </lineage>
</organism>
<dbReference type="Proteomes" id="UP001152803">
    <property type="component" value="Unassembled WGS sequence"/>
</dbReference>
<feature type="transmembrane region" description="Helical" evidence="2">
    <location>
        <begin position="41"/>
        <end position="63"/>
    </location>
</feature>
<evidence type="ECO:0000256" key="1">
    <source>
        <dbReference type="SAM" id="MobiDB-lite"/>
    </source>
</evidence>
<keyword evidence="2" id="KW-0472">Membrane</keyword>
<reference evidence="3" key="1">
    <citation type="journal article" date="2023" name="Science">
        <title>Genome structures resolve the early diversification of teleost fishes.</title>
        <authorList>
            <person name="Parey E."/>
            <person name="Louis A."/>
            <person name="Montfort J."/>
            <person name="Bouchez O."/>
            <person name="Roques C."/>
            <person name="Iampietro C."/>
            <person name="Lluch J."/>
            <person name="Castinel A."/>
            <person name="Donnadieu C."/>
            <person name="Desvignes T."/>
            <person name="Floi Bucao C."/>
            <person name="Jouanno E."/>
            <person name="Wen M."/>
            <person name="Mejri S."/>
            <person name="Dirks R."/>
            <person name="Jansen H."/>
            <person name="Henkel C."/>
            <person name="Chen W.J."/>
            <person name="Zahm M."/>
            <person name="Cabau C."/>
            <person name="Klopp C."/>
            <person name="Thompson A.W."/>
            <person name="Robinson-Rechavi M."/>
            <person name="Braasch I."/>
            <person name="Lecointre G."/>
            <person name="Bobe J."/>
            <person name="Postlethwait J.H."/>
            <person name="Berthelot C."/>
            <person name="Roest Crollius H."/>
            <person name="Guiguen Y."/>
        </authorList>
    </citation>
    <scope>NUCLEOTIDE SEQUENCE</scope>
    <source>
        <strain evidence="3">Concon-B</strain>
    </source>
</reference>
<name>A0A9Q1E0V4_CONCO</name>
<comment type="caution">
    <text evidence="3">The sequence shown here is derived from an EMBL/GenBank/DDBJ whole genome shotgun (WGS) entry which is preliminary data.</text>
</comment>
<dbReference type="OrthoDB" id="6413693at2759"/>
<keyword evidence="2" id="KW-1133">Transmembrane helix</keyword>
<feature type="region of interest" description="Disordered" evidence="1">
    <location>
        <begin position="92"/>
        <end position="154"/>
    </location>
</feature>
<dbReference type="EMBL" id="JAFJMO010000001">
    <property type="protein sequence ID" value="KAJ8287570.1"/>
    <property type="molecule type" value="Genomic_DNA"/>
</dbReference>